<protein>
    <submittedName>
        <fullName evidence="1">Uncharacterized protein</fullName>
    </submittedName>
</protein>
<keyword evidence="2" id="KW-1185">Reference proteome</keyword>
<evidence type="ECO:0000313" key="2">
    <source>
        <dbReference type="Proteomes" id="UP000810171"/>
    </source>
</evidence>
<proteinExistence type="predicted"/>
<dbReference type="Proteomes" id="UP000810171">
    <property type="component" value="Unassembled WGS sequence"/>
</dbReference>
<gene>
    <name evidence="1" type="ORF">H9C73_14040</name>
</gene>
<reference evidence="1 2" key="1">
    <citation type="submission" date="2020-09" db="EMBL/GenBank/DDBJ databases">
        <authorList>
            <person name="Tanuku N.R.S."/>
        </authorList>
    </citation>
    <scope>NUCLEOTIDE SEQUENCE [LARGE SCALE GENOMIC DNA]</scope>
    <source>
        <strain evidence="1 2">AK62</strain>
    </source>
</reference>
<comment type="caution">
    <text evidence="1">The sequence shown here is derived from an EMBL/GenBank/DDBJ whole genome shotgun (WGS) entry which is preliminary data.</text>
</comment>
<sequence length="105" mass="12189">MARFIRHSYIFCSNFAMMQMWCKFDAATDELLSKGKLDMPQLKQTDTTRPRPATARDVVAAAEAGNKVFEFHQKHNRFPNQDELAFFAKYNRFPTESELAAEARH</sequence>
<name>A0ABS3ZDS2_9GAMM</name>
<accession>A0ABS3ZDS2</accession>
<organism evidence="1 2">
    <name type="scientific">Marinobacterium alkalitolerans</name>
    <dbReference type="NCBI Taxonomy" id="1542925"/>
    <lineage>
        <taxon>Bacteria</taxon>
        <taxon>Pseudomonadati</taxon>
        <taxon>Pseudomonadota</taxon>
        <taxon>Gammaproteobacteria</taxon>
        <taxon>Oceanospirillales</taxon>
        <taxon>Oceanospirillaceae</taxon>
        <taxon>Marinobacterium</taxon>
    </lineage>
</organism>
<evidence type="ECO:0000313" key="1">
    <source>
        <dbReference type="EMBL" id="MBP0049849.1"/>
    </source>
</evidence>
<dbReference type="EMBL" id="JACVEW010000026">
    <property type="protein sequence ID" value="MBP0049849.1"/>
    <property type="molecule type" value="Genomic_DNA"/>
</dbReference>